<name>G0QN09_ICHMU</name>
<dbReference type="InParanoid" id="G0QN09"/>
<gene>
    <name evidence="2" type="ORF">IMG5_054530</name>
</gene>
<proteinExistence type="predicted"/>
<keyword evidence="1" id="KW-0472">Membrane</keyword>
<evidence type="ECO:0000313" key="3">
    <source>
        <dbReference type="Proteomes" id="UP000008983"/>
    </source>
</evidence>
<keyword evidence="1" id="KW-0812">Transmembrane</keyword>
<feature type="transmembrane region" description="Helical" evidence="1">
    <location>
        <begin position="32"/>
        <end position="55"/>
    </location>
</feature>
<keyword evidence="1" id="KW-1133">Transmembrane helix</keyword>
<protein>
    <submittedName>
        <fullName evidence="2">IQ calmodulin-binding motif family protein, putative</fullName>
    </submittedName>
</protein>
<dbReference type="GeneID" id="14909573"/>
<reference evidence="2 3" key="1">
    <citation type="submission" date="2011-07" db="EMBL/GenBank/DDBJ databases">
        <authorList>
            <person name="Coyne R."/>
            <person name="Brami D."/>
            <person name="Johnson J."/>
            <person name="Hostetler J."/>
            <person name="Hannick L."/>
            <person name="Clark T."/>
            <person name="Cassidy-Hanley D."/>
            <person name="Inman J."/>
        </authorList>
    </citation>
    <scope>NUCLEOTIDE SEQUENCE [LARGE SCALE GENOMIC DNA]</scope>
    <source>
        <strain evidence="2 3">G5</strain>
    </source>
</reference>
<dbReference type="RefSeq" id="XP_004037374.1">
    <property type="nucleotide sequence ID" value="XM_004037326.1"/>
</dbReference>
<dbReference type="EMBL" id="GL983459">
    <property type="protein sequence ID" value="EGR33388.1"/>
    <property type="molecule type" value="Genomic_DNA"/>
</dbReference>
<evidence type="ECO:0000313" key="2">
    <source>
        <dbReference type="EMBL" id="EGR33388.1"/>
    </source>
</evidence>
<accession>G0QN09</accession>
<feature type="transmembrane region" description="Helical" evidence="1">
    <location>
        <begin position="61"/>
        <end position="82"/>
    </location>
</feature>
<organism evidence="2 3">
    <name type="scientific">Ichthyophthirius multifiliis</name>
    <name type="common">White spot disease agent</name>
    <name type="synonym">Ich</name>
    <dbReference type="NCBI Taxonomy" id="5932"/>
    <lineage>
        <taxon>Eukaryota</taxon>
        <taxon>Sar</taxon>
        <taxon>Alveolata</taxon>
        <taxon>Ciliophora</taxon>
        <taxon>Intramacronucleata</taxon>
        <taxon>Oligohymenophorea</taxon>
        <taxon>Hymenostomatida</taxon>
        <taxon>Ophryoglenina</taxon>
        <taxon>Ichthyophthirius</taxon>
    </lineage>
</organism>
<sequence>MYNLKNKMKTVINFINLQLVILNKLIYNNRLILNKVIMILYHYQILSIGFLFLYLYNFINIYIYIYIGFLFFLISFNQYICFFKKIQQFCYQLITKIIENINECKYYNGNFILNFFYFLESSSENNLKMEQTIIQPPLHPLNNYANAMMINEAIPLNETKKNEEKLIPIESCANLNSIKDFLIALSEFIKQNFKEEFLQKINIPLGIEPQEFLKTFNITEITEPQDTEISNSPIYPLPDIEKYNLKLIFDCFNDSLDYMRPYGLQGKPLPWLQDQQLQEL</sequence>
<evidence type="ECO:0000256" key="1">
    <source>
        <dbReference type="SAM" id="Phobius"/>
    </source>
</evidence>
<dbReference type="OrthoDB" id="306254at2759"/>
<keyword evidence="3" id="KW-1185">Reference proteome</keyword>
<dbReference type="AlphaFoldDB" id="G0QN09"/>
<dbReference type="Proteomes" id="UP000008983">
    <property type="component" value="Unassembled WGS sequence"/>
</dbReference>